<sequence length="101" mass="11480">MDNKSHSSNPQSNNAKRFSLESESSVGQSTLKEGQSSTETKPKKSSRLTKFFSKLQSPAVRNAAKMQEKDKEEEKRTGVKKKDNSENPYVTELMSDYRYVL</sequence>
<organism evidence="2 3">
    <name type="scientific">Cercophora samala</name>
    <dbReference type="NCBI Taxonomy" id="330535"/>
    <lineage>
        <taxon>Eukaryota</taxon>
        <taxon>Fungi</taxon>
        <taxon>Dikarya</taxon>
        <taxon>Ascomycota</taxon>
        <taxon>Pezizomycotina</taxon>
        <taxon>Sordariomycetes</taxon>
        <taxon>Sordariomycetidae</taxon>
        <taxon>Sordariales</taxon>
        <taxon>Lasiosphaeriaceae</taxon>
        <taxon>Cercophora</taxon>
    </lineage>
</organism>
<name>A0AA39Z320_9PEZI</name>
<feature type="compositionally biased region" description="Basic and acidic residues" evidence="1">
    <location>
        <begin position="66"/>
        <end position="85"/>
    </location>
</feature>
<proteinExistence type="predicted"/>
<evidence type="ECO:0000256" key="1">
    <source>
        <dbReference type="SAM" id="MobiDB-lite"/>
    </source>
</evidence>
<feature type="compositionally biased region" description="Polar residues" evidence="1">
    <location>
        <begin position="1"/>
        <end position="39"/>
    </location>
</feature>
<gene>
    <name evidence="2" type="ORF">QBC41DRAFT_329347</name>
</gene>
<dbReference type="EMBL" id="JAULSY010000133">
    <property type="protein sequence ID" value="KAK0663026.1"/>
    <property type="molecule type" value="Genomic_DNA"/>
</dbReference>
<feature type="region of interest" description="Disordered" evidence="1">
    <location>
        <begin position="1"/>
        <end position="89"/>
    </location>
</feature>
<protein>
    <submittedName>
        <fullName evidence="2">Uncharacterized protein</fullName>
    </submittedName>
</protein>
<dbReference type="AlphaFoldDB" id="A0AA39Z320"/>
<evidence type="ECO:0000313" key="2">
    <source>
        <dbReference type="EMBL" id="KAK0663026.1"/>
    </source>
</evidence>
<evidence type="ECO:0000313" key="3">
    <source>
        <dbReference type="Proteomes" id="UP001174997"/>
    </source>
</evidence>
<reference evidence="2" key="1">
    <citation type="submission" date="2023-06" db="EMBL/GenBank/DDBJ databases">
        <title>Genome-scale phylogeny and comparative genomics of the fungal order Sordariales.</title>
        <authorList>
            <consortium name="Lawrence Berkeley National Laboratory"/>
            <person name="Hensen N."/>
            <person name="Bonometti L."/>
            <person name="Westerberg I."/>
            <person name="Brannstrom I.O."/>
            <person name="Guillou S."/>
            <person name="Cros-Aarteil S."/>
            <person name="Calhoun S."/>
            <person name="Haridas S."/>
            <person name="Kuo A."/>
            <person name="Mondo S."/>
            <person name="Pangilinan J."/>
            <person name="Riley R."/>
            <person name="Labutti K."/>
            <person name="Andreopoulos B."/>
            <person name="Lipzen A."/>
            <person name="Chen C."/>
            <person name="Yanf M."/>
            <person name="Daum C."/>
            <person name="Ng V."/>
            <person name="Clum A."/>
            <person name="Steindorff A."/>
            <person name="Ohm R."/>
            <person name="Martin F."/>
            <person name="Silar P."/>
            <person name="Natvig D."/>
            <person name="Lalanne C."/>
            <person name="Gautier V."/>
            <person name="Ament-Velasquez S.L."/>
            <person name="Kruys A."/>
            <person name="Hutchinson M.I."/>
            <person name="Powell A.J."/>
            <person name="Barry K."/>
            <person name="Miller A.N."/>
            <person name="Grigoriev I.V."/>
            <person name="Debuchy R."/>
            <person name="Gladieux P."/>
            <person name="Thoren M.H."/>
            <person name="Johannesson H."/>
        </authorList>
    </citation>
    <scope>NUCLEOTIDE SEQUENCE</scope>
    <source>
        <strain evidence="2">CBS 307.81</strain>
    </source>
</reference>
<keyword evidence="3" id="KW-1185">Reference proteome</keyword>
<comment type="caution">
    <text evidence="2">The sequence shown here is derived from an EMBL/GenBank/DDBJ whole genome shotgun (WGS) entry which is preliminary data.</text>
</comment>
<dbReference type="Proteomes" id="UP001174997">
    <property type="component" value="Unassembled WGS sequence"/>
</dbReference>
<accession>A0AA39Z320</accession>